<dbReference type="GO" id="GO:0016787">
    <property type="term" value="F:hydrolase activity"/>
    <property type="evidence" value="ECO:0007669"/>
    <property type="project" value="InterPro"/>
</dbReference>
<reference evidence="1 2" key="1">
    <citation type="submission" date="2019-01" db="EMBL/GenBank/DDBJ databases">
        <title>Sphingomonas mucosissima sp. nov. and Sphingomonas desiccabilis sp. nov., from biological soil crusts in the Colorado Plateau, USA.</title>
        <authorList>
            <person name="Zhu D."/>
        </authorList>
    </citation>
    <scope>NUCLEOTIDE SEQUENCE [LARGE SCALE GENOMIC DNA]</scope>
    <source>
        <strain evidence="1 2">CP1D</strain>
    </source>
</reference>
<proteinExistence type="predicted"/>
<dbReference type="EMBL" id="SDPT01000001">
    <property type="protein sequence ID" value="RXZ35395.1"/>
    <property type="molecule type" value="Genomic_DNA"/>
</dbReference>
<sequence length="195" mass="21371">MTSLATWREDLSVITLSDPQDPLPAWQKLGWPAEGARHLTGGFATRSDRARWAAKLDRAVTESDRSVLLIASGLSCFAVGWWAKLSPANYAARVAGALLFAPGEAREDLRGRFAAPRIAMPFSSLVIGDAIDEKDAELQRIASDWSSGLVRTRERTAPVGGSWRQAQRLFRRFTTAVVEHDVQRARALRGLGASE</sequence>
<evidence type="ECO:0000313" key="2">
    <source>
        <dbReference type="Proteomes" id="UP000292347"/>
    </source>
</evidence>
<dbReference type="RefSeq" id="WP_129341163.1">
    <property type="nucleotide sequence ID" value="NZ_JACIDD010000001.1"/>
</dbReference>
<evidence type="ECO:0008006" key="3">
    <source>
        <dbReference type="Google" id="ProtNLM"/>
    </source>
</evidence>
<accession>A0A4Q2IXL6</accession>
<gene>
    <name evidence="1" type="ORF">EO081_07195</name>
</gene>
<dbReference type="InterPro" id="IPR010662">
    <property type="entry name" value="RBBP9/YdeN"/>
</dbReference>
<protein>
    <recommendedName>
        <fullName evidence="3">Alpha/beta hydrolase</fullName>
    </recommendedName>
</protein>
<evidence type="ECO:0000313" key="1">
    <source>
        <dbReference type="EMBL" id="RXZ35395.1"/>
    </source>
</evidence>
<name>A0A4Q2IXL6_9SPHN</name>
<keyword evidence="2" id="KW-1185">Reference proteome</keyword>
<organism evidence="1 2">
    <name type="scientific">Sphingomonas desiccabilis</name>
    <dbReference type="NCBI Taxonomy" id="429134"/>
    <lineage>
        <taxon>Bacteria</taxon>
        <taxon>Pseudomonadati</taxon>
        <taxon>Pseudomonadota</taxon>
        <taxon>Alphaproteobacteria</taxon>
        <taxon>Sphingomonadales</taxon>
        <taxon>Sphingomonadaceae</taxon>
        <taxon>Sphingomonas</taxon>
    </lineage>
</organism>
<dbReference type="Gene3D" id="3.40.50.1820">
    <property type="entry name" value="alpha/beta hydrolase"/>
    <property type="match status" value="1"/>
</dbReference>
<dbReference type="Proteomes" id="UP000292347">
    <property type="component" value="Unassembled WGS sequence"/>
</dbReference>
<dbReference type="AlphaFoldDB" id="A0A4Q2IXL6"/>
<comment type="caution">
    <text evidence="1">The sequence shown here is derived from an EMBL/GenBank/DDBJ whole genome shotgun (WGS) entry which is preliminary data.</text>
</comment>
<dbReference type="OrthoDB" id="7469780at2"/>
<dbReference type="Pfam" id="PF06821">
    <property type="entry name" value="Ser_hydrolase"/>
    <property type="match status" value="1"/>
</dbReference>
<dbReference type="InterPro" id="IPR029058">
    <property type="entry name" value="AB_hydrolase_fold"/>
</dbReference>